<dbReference type="InterPro" id="IPR017853">
    <property type="entry name" value="GH"/>
</dbReference>
<keyword evidence="3" id="KW-0732">Signal</keyword>
<dbReference type="SMART" id="SM00812">
    <property type="entry name" value="Alpha_L_fucos"/>
    <property type="match status" value="1"/>
</dbReference>
<keyword evidence="9" id="KW-1185">Reference proteome</keyword>
<evidence type="ECO:0000313" key="8">
    <source>
        <dbReference type="EMBL" id="KKB58340.1"/>
    </source>
</evidence>
<keyword evidence="4" id="KW-0378">Hydrolase</keyword>
<dbReference type="InterPro" id="IPR008979">
    <property type="entry name" value="Galactose-bd-like_sf"/>
</dbReference>
<feature type="domain" description="Glycoside hydrolase family 29 N-terminal" evidence="7">
    <location>
        <begin position="85"/>
        <end position="365"/>
    </location>
</feature>
<dbReference type="Proteomes" id="UP000033035">
    <property type="component" value="Unassembled WGS sequence"/>
</dbReference>
<evidence type="ECO:0000259" key="7">
    <source>
        <dbReference type="Pfam" id="PF01120"/>
    </source>
</evidence>
<protein>
    <recommendedName>
        <fullName evidence="2">alpha-L-fucosidase</fullName>
        <ecNumber evidence="2">3.2.1.51</ecNumber>
    </recommendedName>
</protein>
<dbReference type="InterPro" id="IPR057739">
    <property type="entry name" value="Glyco_hydro_29_N"/>
</dbReference>
<accession>A0A0F5JL74</accession>
<dbReference type="GO" id="GO:0016139">
    <property type="term" value="P:glycoside catabolic process"/>
    <property type="evidence" value="ECO:0007669"/>
    <property type="project" value="TreeGrafter"/>
</dbReference>
<name>A0A0F5JL74_9BACT</name>
<dbReference type="RefSeq" id="WP_028727717.1">
    <property type="nucleotide sequence ID" value="NZ_AUAE01000018.1"/>
</dbReference>
<dbReference type="InterPro" id="IPR000421">
    <property type="entry name" value="FA58C"/>
</dbReference>
<gene>
    <name evidence="8" type="ORF">HMPREF1536_01215</name>
</gene>
<dbReference type="GO" id="GO:0004560">
    <property type="term" value="F:alpha-L-fucosidase activity"/>
    <property type="evidence" value="ECO:0007669"/>
    <property type="project" value="InterPro"/>
</dbReference>
<dbReference type="InterPro" id="IPR000933">
    <property type="entry name" value="Glyco_hydro_29"/>
</dbReference>
<comment type="caution">
    <text evidence="8">The sequence shown here is derived from an EMBL/GenBank/DDBJ whole genome shotgun (WGS) entry which is preliminary data.</text>
</comment>
<proteinExistence type="inferred from homology"/>
<sequence length="652" mass="73951">MRNLLAFIILLLSACSSNQSDNRQEGKSFSVPANASREDVIKLATEVRPSYRQLDYQQREMLGFIHIGMNTFTGAEWGTGKEDPSIFNPDQLDAEEWVKTFKDAGITGVILVTKHHDGFCVWPSKYTDHTVAHSPWRNGQGDMVKEVADACKKYDLKLCLYLSPWDMHEETYGTEAYNDYYIHQLEELLTNYGPVYLLWFDGAGVNSKTSGKEMNFAWERIFKRARKLQPDVLLSGAAPDIRWVGNEAGQGRETEWSVQGIDDENVLFGGEIKGHASTAKNLGSIDELMNKKRLVWYPSRGGLPLRKGWFYNPNDDQTTKSLEYLVNSYFSTVGQNSNLLPNLSPDKTGRIPGKDAKRLIDFGKIIAAMKQTDYALGAKTIPVSGWDNSSEKNVLTDNDPFTSWQTPDGVTQAEVRIELKAAAPINVIKLQENIRDYGQRVESFAIDALIEGEWKEVATSTTIGFRKMIRLKEPVETDQFRIRIQNSRVSVSLSNISMYYLAPIPKETERKNDRKALTDDNWIISSSGIYVQDTPLQYLVDNNESDCFKGIIRKLPAKFLFNFNNQEYILKGFSYLPDKTEHAGHIEEYALYFSNDGQNWGNPVIQGRFGNIVNNPVEQFIPFDGHKTKFVKMEILKATSDTISIPGLVFYQ</sequence>
<dbReference type="SUPFAM" id="SSF49785">
    <property type="entry name" value="Galactose-binding domain-like"/>
    <property type="match status" value="2"/>
</dbReference>
<dbReference type="PROSITE" id="PS51257">
    <property type="entry name" value="PROKAR_LIPOPROTEIN"/>
    <property type="match status" value="1"/>
</dbReference>
<evidence type="ECO:0000256" key="4">
    <source>
        <dbReference type="ARBA" id="ARBA00022801"/>
    </source>
</evidence>
<dbReference type="EC" id="3.2.1.51" evidence="2"/>
<dbReference type="Gene3D" id="3.20.20.80">
    <property type="entry name" value="Glycosidases"/>
    <property type="match status" value="1"/>
</dbReference>
<dbReference type="HOGENOM" id="CLU_002934_7_0_10"/>
<dbReference type="PANTHER" id="PTHR10030">
    <property type="entry name" value="ALPHA-L-FUCOSIDASE"/>
    <property type="match status" value="1"/>
</dbReference>
<evidence type="ECO:0000259" key="6">
    <source>
        <dbReference type="Pfam" id="PF00754"/>
    </source>
</evidence>
<dbReference type="Pfam" id="PF00754">
    <property type="entry name" value="F5_F8_type_C"/>
    <property type="match status" value="1"/>
</dbReference>
<evidence type="ECO:0000256" key="3">
    <source>
        <dbReference type="ARBA" id="ARBA00022729"/>
    </source>
</evidence>
<dbReference type="GO" id="GO:0005764">
    <property type="term" value="C:lysosome"/>
    <property type="evidence" value="ECO:0007669"/>
    <property type="project" value="TreeGrafter"/>
</dbReference>
<dbReference type="GO" id="GO:0006004">
    <property type="term" value="P:fucose metabolic process"/>
    <property type="evidence" value="ECO:0007669"/>
    <property type="project" value="TreeGrafter"/>
</dbReference>
<evidence type="ECO:0000313" key="9">
    <source>
        <dbReference type="Proteomes" id="UP000033035"/>
    </source>
</evidence>
<dbReference type="Gene3D" id="2.60.120.260">
    <property type="entry name" value="Galactose-binding domain-like"/>
    <property type="match status" value="2"/>
</dbReference>
<reference evidence="8 9" key="1">
    <citation type="submission" date="2013-04" db="EMBL/GenBank/DDBJ databases">
        <title>The Genome Sequence of Parabacteroides gordonii DSM 23371.</title>
        <authorList>
            <consortium name="The Broad Institute Genomics Platform"/>
            <person name="Earl A."/>
            <person name="Ward D."/>
            <person name="Feldgarden M."/>
            <person name="Gevers D."/>
            <person name="Martens E."/>
            <person name="Sakamoto M."/>
            <person name="Benno Y."/>
            <person name="Suzuki N."/>
            <person name="Matsunaga N."/>
            <person name="Koshihara K."/>
            <person name="Seki M."/>
            <person name="Komiya H."/>
            <person name="Walker B."/>
            <person name="Young S."/>
            <person name="Zeng Q."/>
            <person name="Gargeya S."/>
            <person name="Fitzgerald M."/>
            <person name="Haas B."/>
            <person name="Abouelleil A."/>
            <person name="Allen A.W."/>
            <person name="Alvarado L."/>
            <person name="Arachchi H.M."/>
            <person name="Berlin A.M."/>
            <person name="Chapman S.B."/>
            <person name="Gainer-Dewar J."/>
            <person name="Goldberg J."/>
            <person name="Griggs A."/>
            <person name="Gujja S."/>
            <person name="Hansen M."/>
            <person name="Howarth C."/>
            <person name="Imamovic A."/>
            <person name="Ireland A."/>
            <person name="Larimer J."/>
            <person name="McCowan C."/>
            <person name="Murphy C."/>
            <person name="Pearson M."/>
            <person name="Poon T.W."/>
            <person name="Priest M."/>
            <person name="Roberts A."/>
            <person name="Saif S."/>
            <person name="Shea T."/>
            <person name="Sisk P."/>
            <person name="Sykes S."/>
            <person name="Wortman J."/>
            <person name="Nusbaum C."/>
            <person name="Birren B."/>
        </authorList>
    </citation>
    <scope>NUCLEOTIDE SEQUENCE [LARGE SCALE GENOMIC DNA]</scope>
    <source>
        <strain evidence="8 9">MS-1</strain>
    </source>
</reference>
<evidence type="ECO:0000256" key="1">
    <source>
        <dbReference type="ARBA" id="ARBA00007951"/>
    </source>
</evidence>
<organism evidence="8 9">
    <name type="scientific">Parabacteroides gordonii MS-1 = DSM 23371</name>
    <dbReference type="NCBI Taxonomy" id="1203610"/>
    <lineage>
        <taxon>Bacteria</taxon>
        <taxon>Pseudomonadati</taxon>
        <taxon>Bacteroidota</taxon>
        <taxon>Bacteroidia</taxon>
        <taxon>Bacteroidales</taxon>
        <taxon>Tannerellaceae</taxon>
        <taxon>Parabacteroides</taxon>
    </lineage>
</organism>
<keyword evidence="5" id="KW-0326">Glycosidase</keyword>
<dbReference type="AlphaFoldDB" id="A0A0F5JL74"/>
<evidence type="ECO:0000256" key="5">
    <source>
        <dbReference type="ARBA" id="ARBA00023295"/>
    </source>
</evidence>
<dbReference type="STRING" id="1203610.HMPREF1536_01215"/>
<evidence type="ECO:0000256" key="2">
    <source>
        <dbReference type="ARBA" id="ARBA00012662"/>
    </source>
</evidence>
<dbReference type="PATRIC" id="fig|1203610.3.peg.1240"/>
<feature type="domain" description="F5/8 type C" evidence="6">
    <location>
        <begin position="388"/>
        <end position="486"/>
    </location>
</feature>
<dbReference type="EMBL" id="AQHW01000009">
    <property type="protein sequence ID" value="KKB58340.1"/>
    <property type="molecule type" value="Genomic_DNA"/>
</dbReference>
<comment type="similarity">
    <text evidence="1">Belongs to the glycosyl hydrolase 29 family.</text>
</comment>
<dbReference type="PANTHER" id="PTHR10030:SF37">
    <property type="entry name" value="ALPHA-L-FUCOSIDASE-RELATED"/>
    <property type="match status" value="1"/>
</dbReference>
<dbReference type="Pfam" id="PF01120">
    <property type="entry name" value="Alpha_L_fucos"/>
    <property type="match status" value="1"/>
</dbReference>
<dbReference type="SUPFAM" id="SSF51445">
    <property type="entry name" value="(Trans)glycosidases"/>
    <property type="match status" value="1"/>
</dbReference>